<accession>A0A1Q3A986</accession>
<organism evidence="8 9">
    <name type="scientific">Zygosaccharomyces rouxii</name>
    <dbReference type="NCBI Taxonomy" id="4956"/>
    <lineage>
        <taxon>Eukaryota</taxon>
        <taxon>Fungi</taxon>
        <taxon>Dikarya</taxon>
        <taxon>Ascomycota</taxon>
        <taxon>Saccharomycotina</taxon>
        <taxon>Saccharomycetes</taxon>
        <taxon>Saccharomycetales</taxon>
        <taxon>Saccharomycetaceae</taxon>
        <taxon>Zygosaccharomyces</taxon>
    </lineage>
</organism>
<feature type="domain" description="WDHD1/CFT4 second beta-propeller" evidence="6">
    <location>
        <begin position="448"/>
        <end position="749"/>
    </location>
</feature>
<dbReference type="PANTHER" id="PTHR19932:SF10">
    <property type="entry name" value="WD REPEAT AND HMG-BOX DNA-BINDING PROTEIN 1"/>
    <property type="match status" value="1"/>
</dbReference>
<dbReference type="AlphaFoldDB" id="A0A1Q3A986"/>
<evidence type="ECO:0000256" key="5">
    <source>
        <dbReference type="SAM" id="MobiDB-lite"/>
    </source>
</evidence>
<keyword evidence="3" id="KW-0677">Repeat</keyword>
<evidence type="ECO:0000259" key="7">
    <source>
        <dbReference type="Pfam" id="PF20946"/>
    </source>
</evidence>
<dbReference type="Pfam" id="PF20946">
    <property type="entry name" value="Ctf4_C"/>
    <property type="match status" value="1"/>
</dbReference>
<dbReference type="EMBL" id="BDGX01000033">
    <property type="protein sequence ID" value="GAV52191.1"/>
    <property type="molecule type" value="Genomic_DNA"/>
</dbReference>
<dbReference type="Gene3D" id="2.130.10.10">
    <property type="entry name" value="YVTN repeat-like/Quinoprotein amine dehydrogenase"/>
    <property type="match status" value="1"/>
</dbReference>
<dbReference type="GO" id="GO:0006281">
    <property type="term" value="P:DNA repair"/>
    <property type="evidence" value="ECO:0007669"/>
    <property type="project" value="TreeGrafter"/>
</dbReference>
<feature type="compositionally biased region" description="Acidic residues" evidence="5">
    <location>
        <begin position="399"/>
        <end position="409"/>
    </location>
</feature>
<dbReference type="GO" id="GO:0003682">
    <property type="term" value="F:chromatin binding"/>
    <property type="evidence" value="ECO:0007669"/>
    <property type="project" value="TreeGrafter"/>
</dbReference>
<protein>
    <submittedName>
        <fullName evidence="8">Uncharacterized protein</fullName>
    </submittedName>
</protein>
<dbReference type="SUPFAM" id="SSF50978">
    <property type="entry name" value="WD40 repeat-like"/>
    <property type="match status" value="1"/>
</dbReference>
<dbReference type="InterPro" id="IPR015943">
    <property type="entry name" value="WD40/YVTN_repeat-like_dom_sf"/>
</dbReference>
<dbReference type="OrthoDB" id="427368at2759"/>
<gene>
    <name evidence="8" type="ORF">ZYGR_0AG01820</name>
</gene>
<evidence type="ECO:0000256" key="1">
    <source>
        <dbReference type="ARBA" id="ARBA00004123"/>
    </source>
</evidence>
<dbReference type="GO" id="GO:0043596">
    <property type="term" value="C:nuclear replication fork"/>
    <property type="evidence" value="ECO:0007669"/>
    <property type="project" value="TreeGrafter"/>
</dbReference>
<evidence type="ECO:0000256" key="3">
    <source>
        <dbReference type="ARBA" id="ARBA00022737"/>
    </source>
</evidence>
<feature type="compositionally biased region" description="Acidic residues" evidence="5">
    <location>
        <begin position="202"/>
        <end position="212"/>
    </location>
</feature>
<dbReference type="InterPro" id="IPR048591">
    <property type="entry name" value="WDHD1/CFT4_hel"/>
</dbReference>
<evidence type="ECO:0000256" key="2">
    <source>
        <dbReference type="ARBA" id="ARBA00022574"/>
    </source>
</evidence>
<feature type="region of interest" description="Disordered" evidence="5">
    <location>
        <begin position="182"/>
        <end position="213"/>
    </location>
</feature>
<dbReference type="InterPro" id="IPR036322">
    <property type="entry name" value="WD40_repeat_dom_sf"/>
</dbReference>
<feature type="domain" description="WDHD1/CFT4 helical bundle" evidence="7">
    <location>
        <begin position="785"/>
        <end position="886"/>
    </location>
</feature>
<feature type="region of interest" description="Disordered" evidence="5">
    <location>
        <begin position="353"/>
        <end position="428"/>
    </location>
</feature>
<sequence>MPEVVDKSAFDFGGKTLIALAPNGSQLCVANKAGLSKVLQVNNPEEEPEVFEIPENVTSVICDSNSSFIVTTLKGDCFKYDFNGKDQLLARSMLPMRDCDVVHNGKMVVIGGDDMELALVELTEDFKKYSIKADEQVTQLSYTPQTNLLSVSYIDGKVCFYSISSTRPNKINTLEGYIPKNSYNDDHRVNPSNDGSGGDKGNEDDNNDDTVGDTEFRMENRICTRAAWHSSGLHFALPCHDHTVKVFSIKDYKLMKTLTNPNSSKAFFIDLKFEPLHGIYLAAVDHNNRLTIWNWQASEIFYTKELGQRVTNFVWRVHPDNKTLDIILGTWSGNIITVKAVLKSTEEDLNETNQAKNLFVDSEAEEEPDLNETNLHSPPDEVFTDDENDAGVKRHHYDDEQDFVDDDDGAGYVSEHPPLKRARQGGTRDLAPSLGATFRAASKPFSYKPLSQGATPFGSSDRRYLSMNNVGYVCVVRNNEQNSITVSFFDIGRFVEYHFEDVFGFDVCSLNENGALFAQSKAGQLHYRAHNSLISPWTKTVPLQKGEKITSVSHTPKRVFVGTSLGYVRIFNEHGVPLMVEKMSPIVALTAQEYKVFAIHFHNDHGITYSLFERSPDSSKYYQRESPLPLTLPQDSLQIEDIDSEFIGFNPLGIKNFFFSAYGDPCVFGIDNVLLVLSKWRSPTENRWLPVLDANMEIWKMSGGKETDVKVWPLGLNYDMLNCILVKGRNMWPEFPLPLPTEMEMSIPIFVKSKLLEEQNDQDRNVGGDDDGMERQELKIPVQWAAEEALLRSKVLSILLSDALAYEGELYGNENEILTSLTGVHDKSLLRLFAGACTEQNNEMALSLAQDLKQDRALNAAVKIAERAELLHLVRRINTLRESRIQNEINE</sequence>
<comment type="caution">
    <text evidence="8">The sequence shown here is derived from an EMBL/GenBank/DDBJ whole genome shotgun (WGS) entry which is preliminary data.</text>
</comment>
<keyword evidence="2" id="KW-0853">WD repeat</keyword>
<dbReference type="GO" id="GO:0000278">
    <property type="term" value="P:mitotic cell cycle"/>
    <property type="evidence" value="ECO:0007669"/>
    <property type="project" value="TreeGrafter"/>
</dbReference>
<reference evidence="8 9" key="1">
    <citation type="submission" date="2016-08" db="EMBL/GenBank/DDBJ databases">
        <title>Draft genome sequence of allopolyploid Zygosaccharomyces rouxii.</title>
        <authorList>
            <person name="Watanabe J."/>
            <person name="Uehara K."/>
            <person name="Mogi Y."/>
            <person name="Tsukioka Y."/>
        </authorList>
    </citation>
    <scope>NUCLEOTIDE SEQUENCE [LARGE SCALE GENOMIC DNA]</scope>
    <source>
        <strain evidence="8 9">NBRC 110957</strain>
    </source>
</reference>
<dbReference type="Pfam" id="PF12341">
    <property type="entry name" value="Mcl1_mid"/>
    <property type="match status" value="1"/>
</dbReference>
<dbReference type="InterPro" id="IPR022100">
    <property type="entry name" value="WDHD1/CFT4_beta-prop_2nd"/>
</dbReference>
<evidence type="ECO:0000256" key="4">
    <source>
        <dbReference type="ARBA" id="ARBA00023242"/>
    </source>
</evidence>
<keyword evidence="4" id="KW-0539">Nucleus</keyword>
<evidence type="ECO:0000259" key="6">
    <source>
        <dbReference type="Pfam" id="PF12341"/>
    </source>
</evidence>
<dbReference type="PANTHER" id="PTHR19932">
    <property type="entry name" value="WD REPEAT AND HMG-BOX DNA BINDING PROTEIN"/>
    <property type="match status" value="1"/>
</dbReference>
<dbReference type="GO" id="GO:0006261">
    <property type="term" value="P:DNA-templated DNA replication"/>
    <property type="evidence" value="ECO:0007669"/>
    <property type="project" value="TreeGrafter"/>
</dbReference>
<evidence type="ECO:0000313" key="9">
    <source>
        <dbReference type="Proteomes" id="UP000187013"/>
    </source>
</evidence>
<evidence type="ECO:0000313" key="8">
    <source>
        <dbReference type="EMBL" id="GAV52191.1"/>
    </source>
</evidence>
<dbReference type="Proteomes" id="UP000187013">
    <property type="component" value="Unassembled WGS sequence"/>
</dbReference>
<comment type="subcellular location">
    <subcellularLocation>
        <location evidence="1">Nucleus</location>
    </subcellularLocation>
</comment>
<name>A0A1Q3A986_ZYGRO</name>
<proteinExistence type="predicted"/>